<dbReference type="AlphaFoldDB" id="A0A1X0DH30"/>
<sequence>MSSTTVPGEVLPDPGLAPLVGRLADRGTVAAALGRLEAATADFDALNLDALSDTDVLAVAGRLEALARARAVTDHRVMARLSPREFGAKSACPSG</sequence>
<protein>
    <submittedName>
        <fullName evidence="1">Uncharacterized protein</fullName>
    </submittedName>
</protein>
<accession>A0A1X0DH30</accession>
<name>A0A1X0DH30_9MYCO</name>
<dbReference type="Proteomes" id="UP000192801">
    <property type="component" value="Unassembled WGS sequence"/>
</dbReference>
<comment type="caution">
    <text evidence="1">The sequence shown here is derived from an EMBL/GenBank/DDBJ whole genome shotgun (WGS) entry which is preliminary data.</text>
</comment>
<reference evidence="1 2" key="1">
    <citation type="submission" date="2016-12" db="EMBL/GenBank/DDBJ databases">
        <title>The new phylogeny of genus Mycobacterium.</title>
        <authorList>
            <person name="Tortoli E."/>
            <person name="Trovato A."/>
            <person name="Cirillo D.M."/>
        </authorList>
    </citation>
    <scope>NUCLEOTIDE SEQUENCE [LARGE SCALE GENOMIC DNA]</scope>
    <source>
        <strain evidence="1 2">DSM 45130</strain>
    </source>
</reference>
<dbReference type="STRING" id="444597.BST26_07970"/>
<keyword evidence="2" id="KW-1185">Reference proteome</keyword>
<dbReference type="EMBL" id="MVHS01000013">
    <property type="protein sequence ID" value="ORA71469.1"/>
    <property type="molecule type" value="Genomic_DNA"/>
</dbReference>
<evidence type="ECO:0000313" key="1">
    <source>
        <dbReference type="EMBL" id="ORA71469.1"/>
    </source>
</evidence>
<organism evidence="1 2">
    <name type="scientific">Mycolicibacterium insubricum</name>
    <dbReference type="NCBI Taxonomy" id="444597"/>
    <lineage>
        <taxon>Bacteria</taxon>
        <taxon>Bacillati</taxon>
        <taxon>Actinomycetota</taxon>
        <taxon>Actinomycetes</taxon>
        <taxon>Mycobacteriales</taxon>
        <taxon>Mycobacteriaceae</taxon>
        <taxon>Mycolicibacterium</taxon>
    </lineage>
</organism>
<proteinExistence type="predicted"/>
<dbReference type="RefSeq" id="WP_083030237.1">
    <property type="nucleotide sequence ID" value="NZ_AP022618.1"/>
</dbReference>
<gene>
    <name evidence="1" type="ORF">BST26_07970</name>
</gene>
<evidence type="ECO:0000313" key="2">
    <source>
        <dbReference type="Proteomes" id="UP000192801"/>
    </source>
</evidence>